<evidence type="ECO:0000256" key="4">
    <source>
        <dbReference type="ARBA" id="ARBA00011738"/>
    </source>
</evidence>
<dbReference type="PANTHER" id="PTHR42737">
    <property type="entry name" value="GLUTATHIONE REDUCTASE"/>
    <property type="match status" value="1"/>
</dbReference>
<evidence type="ECO:0000256" key="13">
    <source>
        <dbReference type="ARBA" id="ARBA00023157"/>
    </source>
</evidence>
<dbReference type="PROSITE" id="PS00076">
    <property type="entry name" value="PYRIDINE_REDOX_1"/>
    <property type="match status" value="1"/>
</dbReference>
<feature type="binding site" evidence="18">
    <location>
        <position position="120"/>
    </location>
    <ligand>
        <name>FAD</name>
        <dbReference type="ChEBI" id="CHEBI:57692"/>
    </ligand>
</feature>
<feature type="binding site" evidence="18">
    <location>
        <position position="279"/>
    </location>
    <ligand>
        <name>NAD(+)</name>
        <dbReference type="ChEBI" id="CHEBI:57540"/>
    </ligand>
</feature>
<keyword evidence="10 21" id="KW-0521">NADP</keyword>
<evidence type="ECO:0000313" key="24">
    <source>
        <dbReference type="EMBL" id="KAJ1913446.1"/>
    </source>
</evidence>
<dbReference type="Pfam" id="PF02852">
    <property type="entry name" value="Pyr_redox_dim"/>
    <property type="match status" value="1"/>
</dbReference>
<dbReference type="FunFam" id="3.30.390.30:FF:000003">
    <property type="entry name" value="Glutathione reductase"/>
    <property type="match status" value="1"/>
</dbReference>
<evidence type="ECO:0000256" key="20">
    <source>
        <dbReference type="RuleBase" id="RU003691"/>
    </source>
</evidence>
<evidence type="ECO:0000256" key="21">
    <source>
        <dbReference type="RuleBase" id="RU365016"/>
    </source>
</evidence>
<gene>
    <name evidence="24" type="primary">GLR1</name>
    <name evidence="24" type="ORF">H4219_005221</name>
</gene>
<proteinExistence type="inferred from homology"/>
<evidence type="ECO:0000256" key="5">
    <source>
        <dbReference type="ARBA" id="ARBA00012607"/>
    </source>
</evidence>
<dbReference type="Pfam" id="PF07992">
    <property type="entry name" value="Pyr_redox_2"/>
    <property type="match status" value="1"/>
</dbReference>
<dbReference type="FunFam" id="3.50.50.60:FF:000671">
    <property type="entry name" value="Thioredoxin reductase 2, tandem duplicate 1"/>
    <property type="match status" value="1"/>
</dbReference>
<dbReference type="PIRSF" id="PIRSF000350">
    <property type="entry name" value="Mercury_reductase_MerA"/>
    <property type="match status" value="1"/>
</dbReference>
<keyword evidence="7 21" id="KW-0963">Cytoplasm</keyword>
<dbReference type="PANTHER" id="PTHR42737:SF2">
    <property type="entry name" value="GLUTATHIONE REDUCTASE"/>
    <property type="match status" value="1"/>
</dbReference>
<evidence type="ECO:0000256" key="8">
    <source>
        <dbReference type="ARBA" id="ARBA00022630"/>
    </source>
</evidence>
<evidence type="ECO:0000259" key="22">
    <source>
        <dbReference type="Pfam" id="PF02852"/>
    </source>
</evidence>
<keyword evidence="14 20" id="KW-0676">Redox-active center</keyword>
<dbReference type="GO" id="GO:0050660">
    <property type="term" value="F:flavin adenine dinucleotide binding"/>
    <property type="evidence" value="ECO:0007669"/>
    <property type="project" value="InterPro"/>
</dbReference>
<dbReference type="InterPro" id="IPR016156">
    <property type="entry name" value="FAD/NAD-linked_Rdtase_dimer_sf"/>
</dbReference>
<comment type="function">
    <text evidence="16 21">Catalyzes the reduction of glutathione disulfide (GSSG) to reduced glutathione (GSH). Constitutes the major mechanism to maintain a high GSH:GSSG ratio in the cytosol.</text>
</comment>
<keyword evidence="13" id="KW-1015">Disulfide bond</keyword>
<comment type="similarity">
    <text evidence="3 20">Belongs to the class-I pyridine nucleotide-disulfide oxidoreductase family.</text>
</comment>
<evidence type="ECO:0000256" key="18">
    <source>
        <dbReference type="PIRSR" id="PIRSR000350-3"/>
    </source>
</evidence>
<feature type="active site" description="Proton acceptor" evidence="17">
    <location>
        <position position="458"/>
    </location>
</feature>
<dbReference type="OrthoDB" id="5956163at2759"/>
<evidence type="ECO:0000256" key="2">
    <source>
        <dbReference type="ARBA" id="ARBA00004496"/>
    </source>
</evidence>
<dbReference type="InterPro" id="IPR012999">
    <property type="entry name" value="Pyr_OxRdtase_I_AS"/>
</dbReference>
<keyword evidence="25" id="KW-1185">Reference proteome</keyword>
<dbReference type="GO" id="GO:0005829">
    <property type="term" value="C:cytosol"/>
    <property type="evidence" value="ECO:0007669"/>
    <property type="project" value="TreeGrafter"/>
</dbReference>
<keyword evidence="8 20" id="KW-0285">Flavoprotein</keyword>
<evidence type="ECO:0000256" key="16">
    <source>
        <dbReference type="ARBA" id="ARBA00056905"/>
    </source>
</evidence>
<dbReference type="InterPro" id="IPR023753">
    <property type="entry name" value="FAD/NAD-binding_dom"/>
</dbReference>
<dbReference type="PRINTS" id="PR00411">
    <property type="entry name" value="PNDRDTASEI"/>
</dbReference>
<evidence type="ECO:0000256" key="17">
    <source>
        <dbReference type="PIRSR" id="PIRSR000350-2"/>
    </source>
</evidence>
<comment type="subcellular location">
    <subcellularLocation>
        <location evidence="2 21">Cytoplasm</location>
    </subcellularLocation>
    <subcellularLocation>
        <location evidence="1">Mitochondrion</location>
    </subcellularLocation>
</comment>
<evidence type="ECO:0000256" key="10">
    <source>
        <dbReference type="ARBA" id="ARBA00022857"/>
    </source>
</evidence>
<feature type="binding site" evidence="18">
    <location>
        <position position="320"/>
    </location>
    <ligand>
        <name>FAD</name>
        <dbReference type="ChEBI" id="CHEBI:57692"/>
    </ligand>
</feature>
<evidence type="ECO:0000256" key="11">
    <source>
        <dbReference type="ARBA" id="ARBA00023002"/>
    </source>
</evidence>
<dbReference type="InterPro" id="IPR001100">
    <property type="entry name" value="Pyr_nuc-diS_OxRdtase"/>
</dbReference>
<dbReference type="GO" id="GO:0006749">
    <property type="term" value="P:glutathione metabolic process"/>
    <property type="evidence" value="ECO:0007669"/>
    <property type="project" value="InterPro"/>
</dbReference>
<sequence>MSGAASKVFDFIVIGGGSGGLACARRAASYKAKVALIEGSGRLGGTCVNVGCVPKKVMFNGASLKESFEDAKHYGFSIPGEIGFNWNAIKQSRDAYVKRLNGIYDRNVAKDGVEYIEGMGTIVGQNKVKVNDTIYEASKILIAVGGRPTIPKIEGSEYGIDSDGFFDLEQQPKKVAVVGTGYIGIEMAGIFKTLGTDTTVFSRTDQILRHHDSVIGETMMEEMERIGIKFVRRSGVNKVTKNDEVTAGDNRSELPYVLHYDQDGKSLSDKFDCILWAVGRHPNTQNLGLESVGVKTDKRGHIIVDEYQETGVPGVYSLGDVCGKSELTPVAIAAGRRLANRLFGGETFKNDKLDYTNIPTVIFGHPPAGTCGLTEPEACKKYGDENIKVYRSKFVNMYNALTPYKPPTIFKLIVTLPEEKVVGVHLIGRGSDEILQGFGVAMKMGATKKDFDSCVAIHPTSAEELVTMV</sequence>
<evidence type="ECO:0000256" key="7">
    <source>
        <dbReference type="ARBA" id="ARBA00022490"/>
    </source>
</evidence>
<dbReference type="InterPro" id="IPR036188">
    <property type="entry name" value="FAD/NAD-bd_sf"/>
</dbReference>
<organism evidence="24 25">
    <name type="scientific">Mycoemilia scoparia</name>
    <dbReference type="NCBI Taxonomy" id="417184"/>
    <lineage>
        <taxon>Eukaryota</taxon>
        <taxon>Fungi</taxon>
        <taxon>Fungi incertae sedis</taxon>
        <taxon>Zoopagomycota</taxon>
        <taxon>Kickxellomycotina</taxon>
        <taxon>Kickxellomycetes</taxon>
        <taxon>Kickxellales</taxon>
        <taxon>Kickxellaceae</taxon>
        <taxon>Mycoemilia</taxon>
    </lineage>
</organism>
<evidence type="ECO:0000256" key="19">
    <source>
        <dbReference type="PIRSR" id="PIRSR000350-4"/>
    </source>
</evidence>
<keyword evidence="9 18" id="KW-0274">FAD</keyword>
<dbReference type="SUPFAM" id="SSF55424">
    <property type="entry name" value="FAD/NAD-linked reductases, dimerisation (C-terminal) domain"/>
    <property type="match status" value="1"/>
</dbReference>
<evidence type="ECO:0000256" key="6">
    <source>
        <dbReference type="ARBA" id="ARBA00017111"/>
    </source>
</evidence>
<dbReference type="GO" id="GO:0005739">
    <property type="term" value="C:mitochondrion"/>
    <property type="evidence" value="ECO:0007669"/>
    <property type="project" value="UniProtKB-SubCell"/>
</dbReference>
<feature type="domain" description="Pyridine nucleotide-disulphide oxidoreductase dimerisation" evidence="22">
    <location>
        <begin position="358"/>
        <end position="468"/>
    </location>
</feature>
<comment type="catalytic activity">
    <reaction evidence="15 21">
        <text>2 glutathione + NADP(+) = glutathione disulfide + NADPH + H(+)</text>
        <dbReference type="Rhea" id="RHEA:11740"/>
        <dbReference type="ChEBI" id="CHEBI:15378"/>
        <dbReference type="ChEBI" id="CHEBI:57783"/>
        <dbReference type="ChEBI" id="CHEBI:57925"/>
        <dbReference type="ChEBI" id="CHEBI:58297"/>
        <dbReference type="ChEBI" id="CHEBI:58349"/>
        <dbReference type="EC" id="1.8.1.7"/>
    </reaction>
</comment>
<comment type="subunit">
    <text evidence="4">Homodimer.</text>
</comment>
<dbReference type="AlphaFoldDB" id="A0A9W8DPR7"/>
<dbReference type="NCBIfam" id="TIGR01421">
    <property type="entry name" value="gluta_reduc_1"/>
    <property type="match status" value="1"/>
</dbReference>
<feature type="domain" description="FAD/NAD(P)-binding" evidence="23">
    <location>
        <begin position="9"/>
        <end position="335"/>
    </location>
</feature>
<protein>
    <recommendedName>
        <fullName evidence="6 21">Glutathione reductase</fullName>
        <ecNumber evidence="5 21">1.8.1.7</ecNumber>
    </recommendedName>
</protein>
<evidence type="ECO:0000256" key="3">
    <source>
        <dbReference type="ARBA" id="ARBA00007532"/>
    </source>
</evidence>
<evidence type="ECO:0000256" key="15">
    <source>
        <dbReference type="ARBA" id="ARBA00049142"/>
    </source>
</evidence>
<feature type="disulfide bond" description="Redox-active" evidence="19">
    <location>
        <begin position="47"/>
        <end position="52"/>
    </location>
</feature>
<dbReference type="NCBIfam" id="NF004776">
    <property type="entry name" value="PRK06116.1"/>
    <property type="match status" value="1"/>
</dbReference>
<dbReference type="InterPro" id="IPR006322">
    <property type="entry name" value="Glutathione_Rdtase_euk/bac"/>
</dbReference>
<evidence type="ECO:0000259" key="23">
    <source>
        <dbReference type="Pfam" id="PF07992"/>
    </source>
</evidence>
<dbReference type="EC" id="1.8.1.7" evidence="5 21"/>
<dbReference type="GO" id="GO:0050661">
    <property type="term" value="F:NADP binding"/>
    <property type="evidence" value="ECO:0007669"/>
    <property type="project" value="InterPro"/>
</dbReference>
<dbReference type="GO" id="GO:0034599">
    <property type="term" value="P:cellular response to oxidative stress"/>
    <property type="evidence" value="ECO:0007669"/>
    <property type="project" value="TreeGrafter"/>
</dbReference>
<dbReference type="GO" id="GO:0045454">
    <property type="term" value="P:cell redox homeostasis"/>
    <property type="evidence" value="ECO:0007669"/>
    <property type="project" value="InterPro"/>
</dbReference>
<evidence type="ECO:0000256" key="14">
    <source>
        <dbReference type="ARBA" id="ARBA00023284"/>
    </source>
</evidence>
<comment type="caution">
    <text evidence="24">The sequence shown here is derived from an EMBL/GenBank/DDBJ whole genome shotgun (WGS) entry which is preliminary data.</text>
</comment>
<dbReference type="PRINTS" id="PR00368">
    <property type="entry name" value="FADPNR"/>
</dbReference>
<comment type="cofactor">
    <cofactor evidence="18">
        <name>FAD</name>
        <dbReference type="ChEBI" id="CHEBI:57692"/>
    </cofactor>
    <text evidence="18">Binds 1 FAD per subunit.</text>
</comment>
<accession>A0A9W8DPR7</accession>
<keyword evidence="18" id="KW-0520">NAD</keyword>
<evidence type="ECO:0000256" key="1">
    <source>
        <dbReference type="ARBA" id="ARBA00004173"/>
    </source>
</evidence>
<dbReference type="InterPro" id="IPR004099">
    <property type="entry name" value="Pyr_nucl-diS_OxRdtase_dimer"/>
</dbReference>
<reference evidence="24" key="1">
    <citation type="submission" date="2022-07" db="EMBL/GenBank/DDBJ databases">
        <title>Phylogenomic reconstructions and comparative analyses of Kickxellomycotina fungi.</title>
        <authorList>
            <person name="Reynolds N.K."/>
            <person name="Stajich J.E."/>
            <person name="Barry K."/>
            <person name="Grigoriev I.V."/>
            <person name="Crous P."/>
            <person name="Smith M.E."/>
        </authorList>
    </citation>
    <scope>NUCLEOTIDE SEQUENCE</scope>
    <source>
        <strain evidence="24">NBRC 100468</strain>
    </source>
</reference>
<dbReference type="InterPro" id="IPR046952">
    <property type="entry name" value="GSHR/TRXR-like"/>
</dbReference>
<keyword evidence="18" id="KW-0547">Nucleotide-binding</keyword>
<dbReference type="Gene3D" id="3.30.390.30">
    <property type="match status" value="1"/>
</dbReference>
<evidence type="ECO:0000256" key="12">
    <source>
        <dbReference type="ARBA" id="ARBA00023128"/>
    </source>
</evidence>
<evidence type="ECO:0000256" key="9">
    <source>
        <dbReference type="ARBA" id="ARBA00022827"/>
    </source>
</evidence>
<dbReference type="FunFam" id="3.50.50.60:FF:000235">
    <property type="entry name" value="Glutathione reductase"/>
    <property type="match status" value="1"/>
</dbReference>
<dbReference type="Proteomes" id="UP001150538">
    <property type="component" value="Unassembled WGS sequence"/>
</dbReference>
<dbReference type="SUPFAM" id="SSF51905">
    <property type="entry name" value="FAD/NAD(P)-binding domain"/>
    <property type="match status" value="1"/>
</dbReference>
<keyword evidence="11 20" id="KW-0560">Oxidoreductase</keyword>
<evidence type="ECO:0000313" key="25">
    <source>
        <dbReference type="Proteomes" id="UP001150538"/>
    </source>
</evidence>
<dbReference type="EMBL" id="JANBPU010000262">
    <property type="protein sequence ID" value="KAJ1913446.1"/>
    <property type="molecule type" value="Genomic_DNA"/>
</dbReference>
<dbReference type="Gene3D" id="3.50.50.60">
    <property type="entry name" value="FAD/NAD(P)-binding domain"/>
    <property type="match status" value="2"/>
</dbReference>
<name>A0A9W8DPR7_9FUNG</name>
<feature type="binding site" evidence="18">
    <location>
        <position position="56"/>
    </location>
    <ligand>
        <name>FAD</name>
        <dbReference type="ChEBI" id="CHEBI:57692"/>
    </ligand>
</feature>
<feature type="binding site" evidence="18">
    <location>
        <begin position="179"/>
        <end position="186"/>
    </location>
    <ligand>
        <name>NAD(+)</name>
        <dbReference type="ChEBI" id="CHEBI:57540"/>
    </ligand>
</feature>
<keyword evidence="12" id="KW-0496">Mitochondrion</keyword>
<dbReference type="GO" id="GO:0004362">
    <property type="term" value="F:glutathione-disulfide reductase (NADPH) activity"/>
    <property type="evidence" value="ECO:0007669"/>
    <property type="project" value="UniProtKB-EC"/>
</dbReference>
<dbReference type="PROSITE" id="PS51257">
    <property type="entry name" value="PROKAR_LIPOPROTEIN"/>
    <property type="match status" value="1"/>
</dbReference>